<evidence type="ECO:0000256" key="3">
    <source>
        <dbReference type="ARBA" id="ARBA00022801"/>
    </source>
</evidence>
<evidence type="ECO:0000256" key="2">
    <source>
        <dbReference type="ARBA" id="ARBA00012755"/>
    </source>
</evidence>
<dbReference type="InterPro" id="IPR038417">
    <property type="entry name" value="Alpga-gal_N_sf"/>
</dbReference>
<dbReference type="PROSITE" id="PS00512">
    <property type="entry name" value="ALPHA_GALACTOSIDASE"/>
    <property type="match status" value="1"/>
</dbReference>
<proteinExistence type="inferred from homology"/>
<dbReference type="EC" id="3.2.1.22" evidence="2 5"/>
<dbReference type="PANTHER" id="PTHR43053">
    <property type="entry name" value="GLYCOSIDASE FAMILY 31"/>
    <property type="match status" value="1"/>
</dbReference>
<protein>
    <recommendedName>
        <fullName evidence="2 5">Alpha-galactosidase</fullName>
        <ecNumber evidence="2 5">3.2.1.22</ecNumber>
    </recommendedName>
</protein>
<comment type="caution">
    <text evidence="7">The sequence shown here is derived from an EMBL/GenBank/DDBJ whole genome shotgun (WGS) entry which is preliminary data.</text>
</comment>
<dbReference type="InterPro" id="IPR017853">
    <property type="entry name" value="GH"/>
</dbReference>
<dbReference type="InterPro" id="IPR050985">
    <property type="entry name" value="Alpha-glycosidase_related"/>
</dbReference>
<evidence type="ECO:0000256" key="1">
    <source>
        <dbReference type="ARBA" id="ARBA00001255"/>
    </source>
</evidence>
<organism evidence="7 8">
    <name type="scientific">Raoultella scottii</name>
    <dbReference type="NCBI Taxonomy" id="3040937"/>
    <lineage>
        <taxon>Bacteria</taxon>
        <taxon>Pseudomonadati</taxon>
        <taxon>Pseudomonadota</taxon>
        <taxon>Gammaproteobacteria</taxon>
        <taxon>Enterobacterales</taxon>
        <taxon>Enterobacteriaceae</taxon>
        <taxon>Klebsiella/Raoultella group</taxon>
        <taxon>Raoultella</taxon>
    </lineage>
</organism>
<dbReference type="PANTHER" id="PTHR43053:SF3">
    <property type="entry name" value="ALPHA-GALACTOSIDASE C-RELATED"/>
    <property type="match status" value="1"/>
</dbReference>
<dbReference type="PIRSF" id="PIRSF005536">
    <property type="entry name" value="Agal"/>
    <property type="match status" value="1"/>
</dbReference>
<keyword evidence="8" id="KW-1185">Reference proteome</keyword>
<dbReference type="InterPro" id="IPR002252">
    <property type="entry name" value="Glyco_hydro_36"/>
</dbReference>
<dbReference type="InterPro" id="IPR013785">
    <property type="entry name" value="Aldolase_TIM"/>
</dbReference>
<keyword evidence="4 5" id="KW-0326">Glycosidase</keyword>
<sequence>MKHSFVRLSSRYSDMILRCEPCAEIIYWGKPLANFTPEMVEALSRPVANSRLDGDSPLTLCPENGRGLFSVPGMEGNRDGLDWSPVFSTLFHSLENNHLHITSEDVVAGLRLISEVQMCPDSGVIKTRNTLTNIREGTYRLDRLAVTLPLPERAGEIMAFNGRWIKEFQRHFLKLEHGGYIQENRRGRTSHEYFPGMVIGKAGFSEQQGEVWGVHLAWSGNHRLRADCKSDGRRQIQAEALYFSGETTLRPEESVSTPWVYATYSSDGLNGMSRSFHHYVRNNIVPTLAEKPRPVHLNTWEGIYFRHDPDYIIQMAQNAADIGIERFIIDDGWFKGRNNDLSSLGDWYTDAEKYPAGLKPVIEAVSKLGMEFGIWVEPEMINEDSDLYRSHPDWVLKLDGYPLLTGRNQLLLDLSNPAVFDYLQERMCWLLGEHKIDYVKWDFNREIVQPAHNGQPSLVRQTEKLYQLFDNLNHHFPNIEFESCASGGGRVDYEILKHCHRFWPSDSNDALDRQHIQRGMSYFFPPEVMGAHIGGTPCHTTNRNHSIEFRGLTALFGHMGVELDPVKEPEPVKRAFAHYITLHKQLRPLLHTGVAVRLDHPGKSTLINAVIDEQQQQAVILISQLALPEYALSGNMMIPGLDPATLYRVDVLDMPENLEKIRSNTMKRYPVWLKKPMVLSGDWLEKAGLALPVLNPETAILVKLTAIK</sequence>
<name>A0ABU8Z146_9ENTR</name>
<dbReference type="EMBL" id="JARXNH020000045">
    <property type="protein sequence ID" value="MEK0247112.1"/>
    <property type="molecule type" value="Genomic_DNA"/>
</dbReference>
<dbReference type="Gene3D" id="3.20.20.70">
    <property type="entry name" value="Aldolase class I"/>
    <property type="match status" value="1"/>
</dbReference>
<dbReference type="InterPro" id="IPR031704">
    <property type="entry name" value="Glyco_hydro_36_N"/>
</dbReference>
<gene>
    <name evidence="7" type="ORF">QFI66_003040</name>
</gene>
<accession>A0ABU8Z146</accession>
<dbReference type="Gene3D" id="2.70.98.60">
    <property type="entry name" value="alpha-galactosidase from lactobacil brevis"/>
    <property type="match status" value="1"/>
</dbReference>
<dbReference type="PRINTS" id="PR00743">
    <property type="entry name" value="GLHYDRLASE36"/>
</dbReference>
<dbReference type="InterPro" id="IPR000111">
    <property type="entry name" value="Glyco_hydro_27/36_CS"/>
</dbReference>
<dbReference type="Pfam" id="PF16875">
    <property type="entry name" value="Glyco_hydro_36N"/>
    <property type="match status" value="1"/>
</dbReference>
<evidence type="ECO:0000313" key="7">
    <source>
        <dbReference type="EMBL" id="MEK0247112.1"/>
    </source>
</evidence>
<reference evidence="7 8" key="1">
    <citation type="submission" date="2024-03" db="EMBL/GenBank/DDBJ databases">
        <title>Two novel Raoultella species associated with bleeding cankers of broadleaf hosts, Raoultella scottia sp. nov. and Raoultella lignicola sp. nov.</title>
        <authorList>
            <person name="Brady C.L."/>
        </authorList>
    </citation>
    <scope>NUCLEOTIDE SEQUENCE [LARGE SCALE GENOMIC DNA]</scope>
    <source>
        <strain evidence="7 8">BAC 10a-01-01</strain>
    </source>
</reference>
<evidence type="ECO:0000256" key="5">
    <source>
        <dbReference type="PIRNR" id="PIRNR005536"/>
    </source>
</evidence>
<feature type="domain" description="Glycosyl hydrolase family 36 N-terminal" evidence="6">
    <location>
        <begin position="24"/>
        <end position="237"/>
    </location>
</feature>
<dbReference type="SUPFAM" id="SSF51445">
    <property type="entry name" value="(Trans)glycosidases"/>
    <property type="match status" value="1"/>
</dbReference>
<evidence type="ECO:0000313" key="8">
    <source>
        <dbReference type="Proteomes" id="UP001334005"/>
    </source>
</evidence>
<dbReference type="Pfam" id="PF02065">
    <property type="entry name" value="Melibiase"/>
    <property type="match status" value="1"/>
</dbReference>
<dbReference type="Proteomes" id="UP001334005">
    <property type="component" value="Unassembled WGS sequence"/>
</dbReference>
<evidence type="ECO:0000256" key="4">
    <source>
        <dbReference type="ARBA" id="ARBA00023295"/>
    </source>
</evidence>
<dbReference type="CDD" id="cd14791">
    <property type="entry name" value="GH36"/>
    <property type="match status" value="1"/>
</dbReference>
<dbReference type="RefSeq" id="WP_331833691.1">
    <property type="nucleotide sequence ID" value="NZ_JARXNH020000045.1"/>
</dbReference>
<comment type="catalytic activity">
    <reaction evidence="1 5">
        <text>Hydrolysis of terminal, non-reducing alpha-D-galactose residues in alpha-D-galactosides, including galactose oligosaccharides, galactomannans and galactolipids.</text>
        <dbReference type="EC" id="3.2.1.22"/>
    </reaction>
</comment>
<comment type="similarity">
    <text evidence="5">Belongs to the glycosyl hydrolase.</text>
</comment>
<evidence type="ECO:0000259" key="6">
    <source>
        <dbReference type="Pfam" id="PF16875"/>
    </source>
</evidence>
<keyword evidence="3 5" id="KW-0378">Hydrolase</keyword>